<dbReference type="Proteomes" id="UP000663868">
    <property type="component" value="Unassembled WGS sequence"/>
</dbReference>
<evidence type="ECO:0000313" key="3">
    <source>
        <dbReference type="EMBL" id="CAF3819989.1"/>
    </source>
</evidence>
<evidence type="ECO:0000313" key="5">
    <source>
        <dbReference type="Proteomes" id="UP000663860"/>
    </source>
</evidence>
<organism evidence="1 5">
    <name type="scientific">Adineta steineri</name>
    <dbReference type="NCBI Taxonomy" id="433720"/>
    <lineage>
        <taxon>Eukaryota</taxon>
        <taxon>Metazoa</taxon>
        <taxon>Spiralia</taxon>
        <taxon>Gnathifera</taxon>
        <taxon>Rotifera</taxon>
        <taxon>Eurotatoria</taxon>
        <taxon>Bdelloidea</taxon>
        <taxon>Adinetida</taxon>
        <taxon>Adinetidae</taxon>
        <taxon>Adineta</taxon>
    </lineage>
</organism>
<dbReference type="Proteomes" id="UP000663844">
    <property type="component" value="Unassembled WGS sequence"/>
</dbReference>
<evidence type="ECO:0000313" key="2">
    <source>
        <dbReference type="EMBL" id="CAF0740686.1"/>
    </source>
</evidence>
<dbReference type="Proteomes" id="UP000663845">
    <property type="component" value="Unassembled WGS sequence"/>
</dbReference>
<dbReference type="AlphaFoldDB" id="A0A813MP70"/>
<evidence type="ECO:0000313" key="1">
    <source>
        <dbReference type="EMBL" id="CAF0725324.1"/>
    </source>
</evidence>
<dbReference type="EMBL" id="CAJNOE010000011">
    <property type="protein sequence ID" value="CAF0725324.1"/>
    <property type="molecule type" value="Genomic_DNA"/>
</dbReference>
<dbReference type="Proteomes" id="UP000663860">
    <property type="component" value="Unassembled WGS sequence"/>
</dbReference>
<dbReference type="EMBL" id="CAJNOG010000009">
    <property type="protein sequence ID" value="CAF0740686.1"/>
    <property type="molecule type" value="Genomic_DNA"/>
</dbReference>
<comment type="caution">
    <text evidence="1">The sequence shown here is derived from an EMBL/GenBank/DDBJ whole genome shotgun (WGS) entry which is preliminary data.</text>
</comment>
<gene>
    <name evidence="1" type="ORF">IZO911_LOCUS2367</name>
    <name evidence="2" type="ORF">JYZ213_LOCUS1852</name>
    <name evidence="3" type="ORF">KXQ929_LOCUS18175</name>
    <name evidence="4" type="ORF">OXD698_LOCUS34270</name>
</gene>
<dbReference type="EMBL" id="CAJOAZ010004923">
    <property type="protein sequence ID" value="CAF4080397.1"/>
    <property type="molecule type" value="Genomic_DNA"/>
</dbReference>
<name>A0A813MP70_9BILA</name>
<protein>
    <submittedName>
        <fullName evidence="1">Uncharacterized protein</fullName>
    </submittedName>
</protein>
<reference evidence="1" key="1">
    <citation type="submission" date="2021-02" db="EMBL/GenBank/DDBJ databases">
        <authorList>
            <person name="Nowell W R."/>
        </authorList>
    </citation>
    <scope>NUCLEOTIDE SEQUENCE</scope>
</reference>
<sequence length="117" mass="12814">MASQNMATNQLPCGEPPCPKCGKCRSYEHFSDRMDVIRTTIPRLNVRGILTYFAAQSKYATLRGPFAPWRNFVQDALVPTGPEGVGIGAFREVFHRISGIDDALAGIHPPGFCDCNA</sequence>
<proteinExistence type="predicted"/>
<dbReference type="EMBL" id="CAJOBB010001173">
    <property type="protein sequence ID" value="CAF3819989.1"/>
    <property type="molecule type" value="Genomic_DNA"/>
</dbReference>
<evidence type="ECO:0000313" key="4">
    <source>
        <dbReference type="EMBL" id="CAF4080397.1"/>
    </source>
</evidence>
<accession>A0A813MP70</accession>